<evidence type="ECO:0000259" key="9">
    <source>
        <dbReference type="Pfam" id="PF13807"/>
    </source>
</evidence>
<feature type="coiled-coil region" evidence="6">
    <location>
        <begin position="231"/>
        <end position="343"/>
    </location>
</feature>
<name>A0A485M3Z7_9ZZZZ</name>
<keyword evidence="10" id="KW-0418">Kinase</keyword>
<dbReference type="Pfam" id="PF02706">
    <property type="entry name" value="Wzz"/>
    <property type="match status" value="1"/>
</dbReference>
<dbReference type="GO" id="GO:0005886">
    <property type="term" value="C:plasma membrane"/>
    <property type="evidence" value="ECO:0007669"/>
    <property type="project" value="UniProtKB-SubCell"/>
</dbReference>
<evidence type="ECO:0000256" key="5">
    <source>
        <dbReference type="ARBA" id="ARBA00023136"/>
    </source>
</evidence>
<keyword evidence="2" id="KW-1003">Cell membrane</keyword>
<evidence type="ECO:0000256" key="6">
    <source>
        <dbReference type="SAM" id="Coils"/>
    </source>
</evidence>
<evidence type="ECO:0000256" key="4">
    <source>
        <dbReference type="ARBA" id="ARBA00022989"/>
    </source>
</evidence>
<keyword evidence="3 7" id="KW-0812">Transmembrane</keyword>
<keyword evidence="5 7" id="KW-0472">Membrane</keyword>
<evidence type="ECO:0000256" key="7">
    <source>
        <dbReference type="SAM" id="Phobius"/>
    </source>
</evidence>
<keyword evidence="6" id="KW-0175">Coiled coil</keyword>
<dbReference type="EMBL" id="CAADRM010000121">
    <property type="protein sequence ID" value="VFU16801.1"/>
    <property type="molecule type" value="Genomic_DNA"/>
</dbReference>
<evidence type="ECO:0000256" key="2">
    <source>
        <dbReference type="ARBA" id="ARBA00022475"/>
    </source>
</evidence>
<feature type="transmembrane region" description="Helical" evidence="7">
    <location>
        <begin position="21"/>
        <end position="42"/>
    </location>
</feature>
<accession>A0A485M3Z7</accession>
<keyword evidence="10" id="KW-0808">Transferase</keyword>
<evidence type="ECO:0000313" key="10">
    <source>
        <dbReference type="EMBL" id="VFU16801.1"/>
    </source>
</evidence>
<comment type="subcellular location">
    <subcellularLocation>
        <location evidence="1">Cell membrane</location>
        <topology evidence="1">Multi-pass membrane protein</topology>
    </subcellularLocation>
</comment>
<feature type="transmembrane region" description="Helical" evidence="7">
    <location>
        <begin position="474"/>
        <end position="497"/>
    </location>
</feature>
<keyword evidence="4 7" id="KW-1133">Transmembrane helix</keyword>
<dbReference type="EC" id="2.7.10.-" evidence="10"/>
<evidence type="ECO:0000256" key="1">
    <source>
        <dbReference type="ARBA" id="ARBA00004651"/>
    </source>
</evidence>
<reference evidence="10" key="1">
    <citation type="submission" date="2019-03" db="EMBL/GenBank/DDBJ databases">
        <authorList>
            <person name="Hao L."/>
        </authorList>
    </citation>
    <scope>NUCLEOTIDE SEQUENCE</scope>
</reference>
<dbReference type="Pfam" id="PF13807">
    <property type="entry name" value="GNVR"/>
    <property type="match status" value="1"/>
</dbReference>
<dbReference type="AlphaFoldDB" id="A0A485M3Z7"/>
<dbReference type="InterPro" id="IPR032807">
    <property type="entry name" value="GNVR"/>
</dbReference>
<dbReference type="PANTHER" id="PTHR32309:SF13">
    <property type="entry name" value="FERRIC ENTEROBACTIN TRANSPORT PROTEIN FEPE"/>
    <property type="match status" value="1"/>
</dbReference>
<dbReference type="PANTHER" id="PTHR32309">
    <property type="entry name" value="TYROSINE-PROTEIN KINASE"/>
    <property type="match status" value="1"/>
</dbReference>
<dbReference type="InterPro" id="IPR050445">
    <property type="entry name" value="Bact_polysacc_biosynth/exp"/>
</dbReference>
<protein>
    <submittedName>
        <fullName evidence="10">Tyrosine-protein kinase ptk</fullName>
        <ecNumber evidence="10">2.7.10.-</ecNumber>
    </submittedName>
</protein>
<organism evidence="10">
    <name type="scientific">anaerobic digester metagenome</name>
    <dbReference type="NCBI Taxonomy" id="1263854"/>
    <lineage>
        <taxon>unclassified sequences</taxon>
        <taxon>metagenomes</taxon>
        <taxon>ecological metagenomes</taxon>
    </lineage>
</organism>
<gene>
    <name evidence="10" type="primary">ptk</name>
    <name evidence="10" type="ORF">SCFA_560019</name>
</gene>
<proteinExistence type="predicted"/>
<dbReference type="GO" id="GO:0004713">
    <property type="term" value="F:protein tyrosine kinase activity"/>
    <property type="evidence" value="ECO:0007669"/>
    <property type="project" value="TreeGrafter"/>
</dbReference>
<sequence>MNEQAKQINVQDILDALLKKWHWVTIPLLIFLFIGAWLYVVLPRQYEATTLILVQPQEIPSTYVAATVSSGIEERLRTLSQEVMSRSNLENIIMEMDLSREERAQGVSMDILVASMRKAIEVNTIGGGRGQTSSFTIKYRGQDPWKVAEVTNRLASFFIESHLKLRAKQASETTLFLEKQLNELKVLLQQQEDKVKDYRNQYMGELPEQLTSNISTISGLQLRLESVQASLTEALNARLMLQSQLSQLESDQPGATLTQRAQRLMTLKSQLEEAKARYTPEHPSIRMLEEQIKELESRKEEQSGMDPQAAEIRAQLAAANIEIETLKSDANRLKERIEYYQQRVENTPKREQELAALTRDYTITQQNYQRLLDRFYEAQRAESMEKRQQGEQFRIVDYAQPPEVPVSPNKFKIGLIFLVLGLGSGAGLIFLTEFMDTSIKGIKQLESWSDGIPCITAVPLALTQVDKQRQKFNLFFSIGVNVFIIIVGIIIVGYSRINHVILDLPVPLPF</sequence>
<evidence type="ECO:0000259" key="8">
    <source>
        <dbReference type="Pfam" id="PF02706"/>
    </source>
</evidence>
<evidence type="ECO:0000256" key="3">
    <source>
        <dbReference type="ARBA" id="ARBA00022692"/>
    </source>
</evidence>
<feature type="transmembrane region" description="Helical" evidence="7">
    <location>
        <begin position="411"/>
        <end position="431"/>
    </location>
</feature>
<feature type="domain" description="Tyrosine-protein kinase G-rich" evidence="9">
    <location>
        <begin position="350"/>
        <end position="431"/>
    </location>
</feature>
<feature type="coiled-coil region" evidence="6">
    <location>
        <begin position="174"/>
        <end position="201"/>
    </location>
</feature>
<feature type="domain" description="Polysaccharide chain length determinant N-terminal" evidence="8">
    <location>
        <begin position="7"/>
        <end position="94"/>
    </location>
</feature>
<dbReference type="InterPro" id="IPR003856">
    <property type="entry name" value="LPS_length_determ_N"/>
</dbReference>